<sequence>MAKRGCSHSCKKNCGKGSKRRSGKQRRSRTRRHHGGAMKPLSPGSISV</sequence>
<evidence type="ECO:0000313" key="2">
    <source>
        <dbReference type="EMBL" id="QHT34765.1"/>
    </source>
</evidence>
<name>A0A6C0F6I1_9ZZZZ</name>
<feature type="compositionally biased region" description="Basic residues" evidence="1">
    <location>
        <begin position="1"/>
        <end position="36"/>
    </location>
</feature>
<proteinExistence type="predicted"/>
<accession>A0A6C0F6I1</accession>
<protein>
    <submittedName>
        <fullName evidence="2">Uncharacterized protein</fullName>
    </submittedName>
</protein>
<evidence type="ECO:0000256" key="1">
    <source>
        <dbReference type="SAM" id="MobiDB-lite"/>
    </source>
</evidence>
<dbReference type="EMBL" id="MN739008">
    <property type="protein sequence ID" value="QHT34765.1"/>
    <property type="molecule type" value="Genomic_DNA"/>
</dbReference>
<feature type="region of interest" description="Disordered" evidence="1">
    <location>
        <begin position="1"/>
        <end position="48"/>
    </location>
</feature>
<reference evidence="2" key="1">
    <citation type="journal article" date="2020" name="Nature">
        <title>Giant virus diversity and host interactions through global metagenomics.</title>
        <authorList>
            <person name="Schulz F."/>
            <person name="Roux S."/>
            <person name="Paez-Espino D."/>
            <person name="Jungbluth S."/>
            <person name="Walsh D.A."/>
            <person name="Denef V.J."/>
            <person name="McMahon K.D."/>
            <person name="Konstantinidis K.T."/>
            <person name="Eloe-Fadrosh E.A."/>
            <person name="Kyrpides N.C."/>
            <person name="Woyke T."/>
        </authorList>
    </citation>
    <scope>NUCLEOTIDE SEQUENCE</scope>
    <source>
        <strain evidence="2">GVMAG-M-3300009163-63</strain>
    </source>
</reference>
<organism evidence="2">
    <name type="scientific">viral metagenome</name>
    <dbReference type="NCBI Taxonomy" id="1070528"/>
    <lineage>
        <taxon>unclassified sequences</taxon>
        <taxon>metagenomes</taxon>
        <taxon>organismal metagenomes</taxon>
    </lineage>
</organism>
<dbReference type="AlphaFoldDB" id="A0A6C0F6I1"/>